<dbReference type="EMBL" id="BOMM01000016">
    <property type="protein sequence ID" value="GIE10599.1"/>
    <property type="molecule type" value="Genomic_DNA"/>
</dbReference>
<keyword evidence="10 12" id="KW-0456">Lyase</keyword>
<feature type="domain" description="Tryptophan synthase beta chain-like PALP" evidence="13">
    <location>
        <begin position="77"/>
        <end position="415"/>
    </location>
</feature>
<name>A0A919J196_9ACTN</name>
<dbReference type="PIRSF" id="PIRSF500824">
    <property type="entry name" value="TrpB_prok"/>
    <property type="match status" value="1"/>
</dbReference>
<comment type="caution">
    <text evidence="14">The sequence shown here is derived from an EMBL/GenBank/DDBJ whole genome shotgun (WGS) entry which is preliminary data.</text>
</comment>
<dbReference type="PIRSF" id="PIRSF001413">
    <property type="entry name" value="Trp_syn_beta"/>
    <property type="match status" value="1"/>
</dbReference>
<dbReference type="NCBIfam" id="NF009057">
    <property type="entry name" value="PRK12391.1"/>
    <property type="match status" value="1"/>
</dbReference>
<dbReference type="Gene3D" id="3.40.50.1100">
    <property type="match status" value="2"/>
</dbReference>
<dbReference type="GO" id="GO:0030170">
    <property type="term" value="F:pyridoxal phosphate binding"/>
    <property type="evidence" value="ECO:0007669"/>
    <property type="project" value="InterPro"/>
</dbReference>
<dbReference type="PROSITE" id="PS00168">
    <property type="entry name" value="TRP_SYNTHASE_BETA"/>
    <property type="match status" value="1"/>
</dbReference>
<evidence type="ECO:0000256" key="8">
    <source>
        <dbReference type="ARBA" id="ARBA00022898"/>
    </source>
</evidence>
<comment type="function">
    <text evidence="2 12">The beta subunit is responsible for the synthesis of L-tryptophan from indole and L-serine.</text>
</comment>
<dbReference type="InterPro" id="IPR001926">
    <property type="entry name" value="TrpB-like_PALP"/>
</dbReference>
<evidence type="ECO:0000256" key="3">
    <source>
        <dbReference type="ARBA" id="ARBA00004733"/>
    </source>
</evidence>
<evidence type="ECO:0000259" key="13">
    <source>
        <dbReference type="Pfam" id="PF00291"/>
    </source>
</evidence>
<reference evidence="14" key="1">
    <citation type="submission" date="2021-01" db="EMBL/GenBank/DDBJ databases">
        <title>Whole genome shotgun sequence of Actinoplanes ferrugineus NBRC 15555.</title>
        <authorList>
            <person name="Komaki H."/>
            <person name="Tamura T."/>
        </authorList>
    </citation>
    <scope>NUCLEOTIDE SEQUENCE</scope>
    <source>
        <strain evidence="14">NBRC 15555</strain>
    </source>
</reference>
<comment type="cofactor">
    <cofactor evidence="1 12">
        <name>pyridoxal 5'-phosphate</name>
        <dbReference type="ChEBI" id="CHEBI:597326"/>
    </cofactor>
</comment>
<comment type="pathway">
    <text evidence="3 12">Amino-acid biosynthesis; L-tryptophan biosynthesis; L-tryptophan from chorismate: step 5/5.</text>
</comment>
<keyword evidence="7 12" id="KW-0822">Tryptophan biosynthesis</keyword>
<dbReference type="RefSeq" id="WP_203817132.1">
    <property type="nucleotide sequence ID" value="NZ_BAAABP010000071.1"/>
</dbReference>
<feature type="modified residue" description="N6-(pyridoxal phosphate)lysine" evidence="12">
    <location>
        <position position="113"/>
    </location>
</feature>
<accession>A0A919J196</accession>
<evidence type="ECO:0000256" key="12">
    <source>
        <dbReference type="HAMAP-Rule" id="MF_00133"/>
    </source>
</evidence>
<comment type="similarity">
    <text evidence="4 12">Belongs to the TrpB family.</text>
</comment>
<sequence>MTSDTKILLSESELPRNWYNLVPDLPSPPPPVLHPGTLQPVGPDDLAPLFPMALIEQEVTAERYVPIPAEVLEVYRLWRPSPLFRAHRLEKALGTPAKIYYKYEGVSPAGSHKPNTAVPQAFYNAQAGIRRLTTETGAGQWGTALAFAGAQYGLDVEIWQVRASYEQKPYRKMMIETFGGTIHPSPSELTAAGRKILAEHPDSPGSLGIAISEAVEVAAQNPDTNYALGSVLNHVLLHQTIIGEEALLQLAKVGATPDVIVGCTGGGSNFGGLAFPFLREKLAGRMDPVIRAVEPASCPSLTRGVYAYDFGDTAGMTPLMKMHTLGHDFIPDPIHAGGLRYHGMSPLISHVYELGLMEAVAKTQKECFEAGVTFARTEGIIPAPEPTHALAACIEEALRCKESGEEKVILTALCGHGHLDLPAYGRFLAGEMDDHALSQDAVAAAVANLPAVPA</sequence>
<evidence type="ECO:0000256" key="1">
    <source>
        <dbReference type="ARBA" id="ARBA00001933"/>
    </source>
</evidence>
<dbReference type="InterPro" id="IPR036052">
    <property type="entry name" value="TrpB-like_PALP_sf"/>
</dbReference>
<dbReference type="InterPro" id="IPR006654">
    <property type="entry name" value="Trp_synth_beta"/>
</dbReference>
<keyword evidence="6 12" id="KW-0028">Amino-acid biosynthesis</keyword>
<evidence type="ECO:0000256" key="5">
    <source>
        <dbReference type="ARBA" id="ARBA00011270"/>
    </source>
</evidence>
<dbReference type="HAMAP" id="MF_00133">
    <property type="entry name" value="Trp_synth_beta"/>
    <property type="match status" value="1"/>
</dbReference>
<dbReference type="CDD" id="cd06446">
    <property type="entry name" value="Trp-synth_B"/>
    <property type="match status" value="1"/>
</dbReference>
<keyword evidence="9 12" id="KW-0057">Aromatic amino acid biosynthesis</keyword>
<evidence type="ECO:0000256" key="9">
    <source>
        <dbReference type="ARBA" id="ARBA00023141"/>
    </source>
</evidence>
<dbReference type="AlphaFoldDB" id="A0A919J196"/>
<comment type="subunit">
    <text evidence="5 12">Tetramer of two alpha and two beta chains.</text>
</comment>
<dbReference type="NCBIfam" id="TIGR01415">
    <property type="entry name" value="trpB_rel"/>
    <property type="match status" value="1"/>
</dbReference>
<evidence type="ECO:0000256" key="6">
    <source>
        <dbReference type="ARBA" id="ARBA00022605"/>
    </source>
</evidence>
<dbReference type="Proteomes" id="UP000598174">
    <property type="component" value="Unassembled WGS sequence"/>
</dbReference>
<dbReference type="GO" id="GO:0052684">
    <property type="term" value="F:L-serine hydro-lyase (adding indole, L-tryptophan-forming) activity"/>
    <property type="evidence" value="ECO:0007669"/>
    <property type="project" value="TreeGrafter"/>
</dbReference>
<evidence type="ECO:0000256" key="7">
    <source>
        <dbReference type="ARBA" id="ARBA00022822"/>
    </source>
</evidence>
<organism evidence="14 15">
    <name type="scientific">Paractinoplanes ferrugineus</name>
    <dbReference type="NCBI Taxonomy" id="113564"/>
    <lineage>
        <taxon>Bacteria</taxon>
        <taxon>Bacillati</taxon>
        <taxon>Actinomycetota</taxon>
        <taxon>Actinomycetes</taxon>
        <taxon>Micromonosporales</taxon>
        <taxon>Micromonosporaceae</taxon>
        <taxon>Paractinoplanes</taxon>
    </lineage>
</organism>
<proteinExistence type="inferred from homology"/>
<evidence type="ECO:0000256" key="10">
    <source>
        <dbReference type="ARBA" id="ARBA00023239"/>
    </source>
</evidence>
<dbReference type="PANTHER" id="PTHR48077:SF6">
    <property type="entry name" value="TRYPTOPHAN SYNTHASE"/>
    <property type="match status" value="1"/>
</dbReference>
<keyword evidence="8 12" id="KW-0663">Pyridoxal phosphate</keyword>
<gene>
    <name evidence="14" type="primary">trpB_1</name>
    <name evidence="12" type="synonym">trpB</name>
    <name evidence="14" type="ORF">Afe05nite_24390</name>
</gene>
<evidence type="ECO:0000256" key="4">
    <source>
        <dbReference type="ARBA" id="ARBA00009982"/>
    </source>
</evidence>
<dbReference type="PANTHER" id="PTHR48077">
    <property type="entry name" value="TRYPTOPHAN SYNTHASE-RELATED"/>
    <property type="match status" value="1"/>
</dbReference>
<evidence type="ECO:0000313" key="15">
    <source>
        <dbReference type="Proteomes" id="UP000598174"/>
    </source>
</evidence>
<evidence type="ECO:0000256" key="2">
    <source>
        <dbReference type="ARBA" id="ARBA00002786"/>
    </source>
</evidence>
<dbReference type="InterPro" id="IPR006653">
    <property type="entry name" value="Trp_synth_b_CS"/>
</dbReference>
<keyword evidence="15" id="KW-1185">Reference proteome</keyword>
<dbReference type="GO" id="GO:0004834">
    <property type="term" value="F:tryptophan synthase activity"/>
    <property type="evidence" value="ECO:0007669"/>
    <property type="project" value="UniProtKB-UniRule"/>
</dbReference>
<evidence type="ECO:0000256" key="11">
    <source>
        <dbReference type="ARBA" id="ARBA00049047"/>
    </source>
</evidence>
<comment type="catalytic activity">
    <reaction evidence="11 12">
        <text>(1S,2R)-1-C-(indol-3-yl)glycerol 3-phosphate + L-serine = D-glyceraldehyde 3-phosphate + L-tryptophan + H2O</text>
        <dbReference type="Rhea" id="RHEA:10532"/>
        <dbReference type="ChEBI" id="CHEBI:15377"/>
        <dbReference type="ChEBI" id="CHEBI:33384"/>
        <dbReference type="ChEBI" id="CHEBI:57912"/>
        <dbReference type="ChEBI" id="CHEBI:58866"/>
        <dbReference type="ChEBI" id="CHEBI:59776"/>
        <dbReference type="EC" id="4.2.1.20"/>
    </reaction>
</comment>
<dbReference type="EC" id="4.2.1.20" evidence="12"/>
<dbReference type="SUPFAM" id="SSF53686">
    <property type="entry name" value="Tryptophan synthase beta subunit-like PLP-dependent enzymes"/>
    <property type="match status" value="1"/>
</dbReference>
<evidence type="ECO:0000313" key="14">
    <source>
        <dbReference type="EMBL" id="GIE10599.1"/>
    </source>
</evidence>
<dbReference type="Pfam" id="PF00291">
    <property type="entry name" value="PALP"/>
    <property type="match status" value="1"/>
</dbReference>
<dbReference type="InterPro" id="IPR006316">
    <property type="entry name" value="Trp_synth_b-like"/>
</dbReference>
<protein>
    <recommendedName>
        <fullName evidence="12">Tryptophan synthase beta chain</fullName>
        <ecNumber evidence="12">4.2.1.20</ecNumber>
    </recommendedName>
</protein>
<dbReference type="GO" id="GO:0005737">
    <property type="term" value="C:cytoplasm"/>
    <property type="evidence" value="ECO:0007669"/>
    <property type="project" value="TreeGrafter"/>
</dbReference>
<dbReference type="InterPro" id="IPR023026">
    <property type="entry name" value="Trp_synth_beta/beta-like"/>
</dbReference>